<dbReference type="Pfam" id="PF01381">
    <property type="entry name" value="HTH_3"/>
    <property type="match status" value="1"/>
</dbReference>
<dbReference type="SMART" id="SM00530">
    <property type="entry name" value="HTH_XRE"/>
    <property type="match status" value="1"/>
</dbReference>
<feature type="domain" description="HTH cro/C1-type" evidence="2">
    <location>
        <begin position="35"/>
        <end position="89"/>
    </location>
</feature>
<dbReference type="EMBL" id="RQYF01000010">
    <property type="protein sequence ID" value="RRD92506.1"/>
    <property type="molecule type" value="Genomic_DNA"/>
</dbReference>
<dbReference type="AlphaFoldDB" id="A0A3P2ACV5"/>
<dbReference type="PROSITE" id="PS50943">
    <property type="entry name" value="HTH_CROC1"/>
    <property type="match status" value="1"/>
</dbReference>
<evidence type="ECO:0000256" key="1">
    <source>
        <dbReference type="ARBA" id="ARBA00023125"/>
    </source>
</evidence>
<dbReference type="Proteomes" id="UP000279562">
    <property type="component" value="Unassembled WGS sequence"/>
</dbReference>
<sequence length="137" mass="15707">MQDDLHWVQELVCSELFLPRCQNNFKDMKKLVDFLREARLEKNYKQDYVAEKLGVTGSTISRWESGETELTLQQVSDYAQVLNIKIKDLFAFLANEGNKAPIAEVHLMVFTNESYEAIMRAISELGTDVSITSKVNI</sequence>
<dbReference type="InterPro" id="IPR010982">
    <property type="entry name" value="Lambda_DNA-bd_dom_sf"/>
</dbReference>
<protein>
    <submittedName>
        <fullName evidence="3">XRE family transcriptional regulator</fullName>
    </submittedName>
</protein>
<dbReference type="Gene3D" id="1.10.260.40">
    <property type="entry name" value="lambda repressor-like DNA-binding domains"/>
    <property type="match status" value="1"/>
</dbReference>
<comment type="caution">
    <text evidence="3">The sequence shown here is derived from an EMBL/GenBank/DDBJ whole genome shotgun (WGS) entry which is preliminary data.</text>
</comment>
<dbReference type="InterPro" id="IPR001387">
    <property type="entry name" value="Cro/C1-type_HTH"/>
</dbReference>
<organism evidence="3 4">
    <name type="scientific">Prevotella heparinolytica</name>
    <dbReference type="NCBI Taxonomy" id="28113"/>
    <lineage>
        <taxon>Bacteria</taxon>
        <taxon>Pseudomonadati</taxon>
        <taxon>Bacteroidota</taxon>
        <taxon>Bacteroidia</taxon>
        <taxon>Bacteroidales</taxon>
        <taxon>Bacteroidaceae</taxon>
        <taxon>Bacteroides</taxon>
    </lineage>
</organism>
<keyword evidence="1" id="KW-0238">DNA-binding</keyword>
<accession>A0A3P2ACV5</accession>
<gene>
    <name evidence="3" type="ORF">EII33_04155</name>
</gene>
<dbReference type="CDD" id="cd00093">
    <property type="entry name" value="HTH_XRE"/>
    <property type="match status" value="1"/>
</dbReference>
<reference evidence="3 4" key="1">
    <citation type="submission" date="2018-11" db="EMBL/GenBank/DDBJ databases">
        <title>Genomes From Bacteria Associated with the Canine Oral Cavity: a Test Case for Automated Genome-Based Taxonomic Assignment.</title>
        <authorList>
            <person name="Coil D.A."/>
            <person name="Jospin G."/>
            <person name="Darling A.E."/>
            <person name="Wallis C."/>
            <person name="Davis I.J."/>
            <person name="Harris S."/>
            <person name="Eisen J.A."/>
            <person name="Holcombe L.J."/>
            <person name="O'Flynn C."/>
        </authorList>
    </citation>
    <scope>NUCLEOTIDE SEQUENCE [LARGE SCALE GENOMIC DNA]</scope>
    <source>
        <strain evidence="3 4">OH1047_COT-310</strain>
    </source>
</reference>
<name>A0A3P2ACV5_9BACE</name>
<evidence type="ECO:0000259" key="2">
    <source>
        <dbReference type="PROSITE" id="PS50943"/>
    </source>
</evidence>
<proteinExistence type="predicted"/>
<evidence type="ECO:0000313" key="3">
    <source>
        <dbReference type="EMBL" id="RRD92506.1"/>
    </source>
</evidence>
<keyword evidence="4" id="KW-1185">Reference proteome</keyword>
<dbReference type="PANTHER" id="PTHR46558">
    <property type="entry name" value="TRACRIPTIONAL REGULATORY PROTEIN-RELATED-RELATED"/>
    <property type="match status" value="1"/>
</dbReference>
<dbReference type="GO" id="GO:0003677">
    <property type="term" value="F:DNA binding"/>
    <property type="evidence" value="ECO:0007669"/>
    <property type="project" value="UniProtKB-KW"/>
</dbReference>
<dbReference type="SUPFAM" id="SSF47413">
    <property type="entry name" value="lambda repressor-like DNA-binding domains"/>
    <property type="match status" value="1"/>
</dbReference>
<evidence type="ECO:0000313" key="4">
    <source>
        <dbReference type="Proteomes" id="UP000279562"/>
    </source>
</evidence>
<dbReference type="PANTHER" id="PTHR46558:SF4">
    <property type="entry name" value="DNA-BIDING PHAGE PROTEIN"/>
    <property type="match status" value="1"/>
</dbReference>